<proteinExistence type="predicted"/>
<feature type="compositionally biased region" description="Acidic residues" evidence="1">
    <location>
        <begin position="61"/>
        <end position="106"/>
    </location>
</feature>
<accession>A0A0M3JZ74</accession>
<reference evidence="2 3" key="2">
    <citation type="submission" date="2018-11" db="EMBL/GenBank/DDBJ databases">
        <authorList>
            <consortium name="Pathogen Informatics"/>
        </authorList>
    </citation>
    <scope>NUCLEOTIDE SEQUENCE [LARGE SCALE GENOMIC DNA]</scope>
</reference>
<evidence type="ECO:0000256" key="1">
    <source>
        <dbReference type="SAM" id="MobiDB-lite"/>
    </source>
</evidence>
<organism evidence="4">
    <name type="scientific">Anisakis simplex</name>
    <name type="common">Herring worm</name>
    <dbReference type="NCBI Taxonomy" id="6269"/>
    <lineage>
        <taxon>Eukaryota</taxon>
        <taxon>Metazoa</taxon>
        <taxon>Ecdysozoa</taxon>
        <taxon>Nematoda</taxon>
        <taxon>Chromadorea</taxon>
        <taxon>Rhabditida</taxon>
        <taxon>Spirurina</taxon>
        <taxon>Ascaridomorpha</taxon>
        <taxon>Ascaridoidea</taxon>
        <taxon>Anisakidae</taxon>
        <taxon>Anisakis</taxon>
        <taxon>Anisakis simplex complex</taxon>
    </lineage>
</organism>
<keyword evidence="3" id="KW-1185">Reference proteome</keyword>
<protein>
    <submittedName>
        <fullName evidence="4">Prostatic spermine-binding protein-like</fullName>
    </submittedName>
</protein>
<dbReference type="EMBL" id="UYRR01031339">
    <property type="protein sequence ID" value="VDK49205.1"/>
    <property type="molecule type" value="Genomic_DNA"/>
</dbReference>
<evidence type="ECO:0000313" key="4">
    <source>
        <dbReference type="WBParaSite" id="ASIM_0001378401-mRNA-1"/>
    </source>
</evidence>
<name>A0A0M3JZ74_ANISI</name>
<dbReference type="WBParaSite" id="ASIM_0001378401-mRNA-1">
    <property type="protein sequence ID" value="ASIM_0001378401-mRNA-1"/>
    <property type="gene ID" value="ASIM_0001378401"/>
</dbReference>
<sequence length="208" mass="22597">MSDAYCNGIGGVLSASIPCIDETPHAPLADAIEIDELSFDIIPLRNGFIQKISPALNAPEEPNDSGSDEGMEGDNGTDEEENEDFDLNEDGISDDDEGNHDEDEYPELSRNDGDAAVEGDSYDFAVMDTEKDTNEGARKRKSVSSRVAFNKHILKHQSCKDAIVLAPGVENRFCSPVSSPQLLCKNGRGTRAGLCVYILLMTASKFYK</sequence>
<dbReference type="Proteomes" id="UP000267096">
    <property type="component" value="Unassembled WGS sequence"/>
</dbReference>
<gene>
    <name evidence="2" type="ORF">ASIM_LOCUS13212</name>
</gene>
<evidence type="ECO:0000313" key="3">
    <source>
        <dbReference type="Proteomes" id="UP000267096"/>
    </source>
</evidence>
<evidence type="ECO:0000313" key="2">
    <source>
        <dbReference type="EMBL" id="VDK49205.1"/>
    </source>
</evidence>
<feature type="region of interest" description="Disordered" evidence="1">
    <location>
        <begin position="55"/>
        <end position="117"/>
    </location>
</feature>
<dbReference type="AlphaFoldDB" id="A0A0M3JZ74"/>
<dbReference type="OrthoDB" id="5820827at2759"/>
<reference evidence="4" key="1">
    <citation type="submission" date="2017-02" db="UniProtKB">
        <authorList>
            <consortium name="WormBaseParasite"/>
        </authorList>
    </citation>
    <scope>IDENTIFICATION</scope>
</reference>